<feature type="transmembrane region" description="Helical" evidence="4">
    <location>
        <begin position="50"/>
        <end position="69"/>
    </location>
</feature>
<dbReference type="InterPro" id="IPR050482">
    <property type="entry name" value="Sensor_HK_TwoCompSys"/>
</dbReference>
<evidence type="ECO:0000313" key="6">
    <source>
        <dbReference type="EMBL" id="MBM9476314.1"/>
    </source>
</evidence>
<keyword evidence="4" id="KW-0812">Transmembrane</keyword>
<keyword evidence="7" id="KW-1185">Reference proteome</keyword>
<evidence type="ECO:0000256" key="4">
    <source>
        <dbReference type="SAM" id="Phobius"/>
    </source>
</evidence>
<keyword evidence="4" id="KW-0472">Membrane</keyword>
<dbReference type="GO" id="GO:0000155">
    <property type="term" value="F:phosphorelay sensor kinase activity"/>
    <property type="evidence" value="ECO:0007669"/>
    <property type="project" value="InterPro"/>
</dbReference>
<comment type="caution">
    <text evidence="6">The sequence shown here is derived from an EMBL/GenBank/DDBJ whole genome shotgun (WGS) entry which is preliminary data.</text>
</comment>
<gene>
    <name evidence="6" type="ORF">JL107_07665</name>
</gene>
<feature type="transmembrane region" description="Helical" evidence="4">
    <location>
        <begin position="151"/>
        <end position="172"/>
    </location>
</feature>
<evidence type="ECO:0000259" key="5">
    <source>
        <dbReference type="Pfam" id="PF07730"/>
    </source>
</evidence>
<dbReference type="Proteomes" id="UP000663801">
    <property type="component" value="Unassembled WGS sequence"/>
</dbReference>
<dbReference type="GO" id="GO:0016020">
    <property type="term" value="C:membrane"/>
    <property type="evidence" value="ECO:0007669"/>
    <property type="project" value="InterPro"/>
</dbReference>
<dbReference type="EMBL" id="JAERWL010000006">
    <property type="protein sequence ID" value="MBM9476314.1"/>
    <property type="molecule type" value="Genomic_DNA"/>
</dbReference>
<dbReference type="SUPFAM" id="SSF55874">
    <property type="entry name" value="ATPase domain of HSP90 chaperone/DNA topoisomerase II/histidine kinase"/>
    <property type="match status" value="1"/>
</dbReference>
<dbReference type="PANTHER" id="PTHR24421:SF63">
    <property type="entry name" value="SENSOR HISTIDINE KINASE DESK"/>
    <property type="match status" value="1"/>
</dbReference>
<feature type="transmembrane region" description="Helical" evidence="4">
    <location>
        <begin position="81"/>
        <end position="100"/>
    </location>
</feature>
<dbReference type="PANTHER" id="PTHR24421">
    <property type="entry name" value="NITRATE/NITRITE SENSOR PROTEIN NARX-RELATED"/>
    <property type="match status" value="1"/>
</dbReference>
<name>A0A938YN80_9ACTN</name>
<dbReference type="InterPro" id="IPR011712">
    <property type="entry name" value="Sig_transdc_His_kin_sub3_dim/P"/>
</dbReference>
<dbReference type="Pfam" id="PF07730">
    <property type="entry name" value="HisKA_3"/>
    <property type="match status" value="1"/>
</dbReference>
<keyword evidence="4" id="KW-1133">Transmembrane helix</keyword>
<evidence type="ECO:0000256" key="1">
    <source>
        <dbReference type="ARBA" id="ARBA00022679"/>
    </source>
</evidence>
<dbReference type="GO" id="GO:0046983">
    <property type="term" value="F:protein dimerization activity"/>
    <property type="evidence" value="ECO:0007669"/>
    <property type="project" value="InterPro"/>
</dbReference>
<feature type="transmembrane region" description="Helical" evidence="4">
    <location>
        <begin position="21"/>
        <end position="44"/>
    </location>
</feature>
<sequence>MSLRRRWTVAREARRGPQYRAALFVIVVGVALQLVPLLEVLFSAPGREMVAFSILATVLFAYTFCSITWPMVFGGLGQRRLILRTLVYAFAVALWSLTMGPQWLDIGFLAVGLLASVLPRRWAVVAVAVLLSALTVGAVRAHVGAAALVDLLVTTVAFGAVVFALFTVSSMLHETVAGREAQAQVAVLQERLRLGRDLHDLVIHSLAAIGLKAELAERLFDRKPEAARAELGAISDLTQTSIGQVRQLVHGYRHESLCEMLDDVRLVLRSAGVSATIDAGEVPMTDDVEQAFCWVARESVTNALRHASPTFVRIALSVGPDGTARLDVVNDGVLPVPSRDGRRTSSGNGLPGLGERLATMGGSVSTLRGTDGTFVLQARVPGTNPGTSSTV</sequence>
<keyword evidence="3" id="KW-0902">Two-component regulatory system</keyword>
<accession>A0A938YN80</accession>
<dbReference type="InterPro" id="IPR036890">
    <property type="entry name" value="HATPase_C_sf"/>
</dbReference>
<feature type="transmembrane region" description="Helical" evidence="4">
    <location>
        <begin position="120"/>
        <end position="139"/>
    </location>
</feature>
<dbReference type="AlphaFoldDB" id="A0A938YN80"/>
<dbReference type="Gene3D" id="3.30.565.10">
    <property type="entry name" value="Histidine kinase-like ATPase, C-terminal domain"/>
    <property type="match status" value="1"/>
</dbReference>
<evidence type="ECO:0000313" key="7">
    <source>
        <dbReference type="Proteomes" id="UP000663801"/>
    </source>
</evidence>
<dbReference type="Gene3D" id="1.20.5.1930">
    <property type="match status" value="1"/>
</dbReference>
<dbReference type="CDD" id="cd16917">
    <property type="entry name" value="HATPase_UhpB-NarQ-NarX-like"/>
    <property type="match status" value="1"/>
</dbReference>
<organism evidence="6 7">
    <name type="scientific">Nakamurella flavida</name>
    <dbReference type="NCBI Taxonomy" id="363630"/>
    <lineage>
        <taxon>Bacteria</taxon>
        <taxon>Bacillati</taxon>
        <taxon>Actinomycetota</taxon>
        <taxon>Actinomycetes</taxon>
        <taxon>Nakamurellales</taxon>
        <taxon>Nakamurellaceae</taxon>
        <taxon>Nakamurella</taxon>
    </lineage>
</organism>
<keyword evidence="1" id="KW-0808">Transferase</keyword>
<proteinExistence type="predicted"/>
<evidence type="ECO:0000256" key="2">
    <source>
        <dbReference type="ARBA" id="ARBA00022777"/>
    </source>
</evidence>
<feature type="domain" description="Signal transduction histidine kinase subgroup 3 dimerisation and phosphoacceptor" evidence="5">
    <location>
        <begin position="190"/>
        <end position="256"/>
    </location>
</feature>
<reference evidence="6" key="1">
    <citation type="submission" date="2021-01" db="EMBL/GenBank/DDBJ databases">
        <title>KCTC 19127 draft genome.</title>
        <authorList>
            <person name="An D."/>
        </authorList>
    </citation>
    <scope>NUCLEOTIDE SEQUENCE</scope>
    <source>
        <strain evidence="6">KCTC 19127</strain>
    </source>
</reference>
<dbReference type="RefSeq" id="WP_205256387.1">
    <property type="nucleotide sequence ID" value="NZ_BAAAPV010000001.1"/>
</dbReference>
<protein>
    <recommendedName>
        <fullName evidence="5">Signal transduction histidine kinase subgroup 3 dimerisation and phosphoacceptor domain-containing protein</fullName>
    </recommendedName>
</protein>
<evidence type="ECO:0000256" key="3">
    <source>
        <dbReference type="ARBA" id="ARBA00023012"/>
    </source>
</evidence>
<keyword evidence="2" id="KW-0418">Kinase</keyword>